<evidence type="ECO:0000313" key="3">
    <source>
        <dbReference type="Proteomes" id="UP000887116"/>
    </source>
</evidence>
<protein>
    <submittedName>
        <fullName evidence="2">Uncharacterized protein</fullName>
    </submittedName>
</protein>
<dbReference type="AlphaFoldDB" id="A0A8X6H3A3"/>
<comment type="caution">
    <text evidence="2">The sequence shown here is derived from an EMBL/GenBank/DDBJ whole genome shotgun (WGS) entry which is preliminary data.</text>
</comment>
<dbReference type="EMBL" id="BMAO01024440">
    <property type="protein sequence ID" value="GFQ95353.1"/>
    <property type="molecule type" value="Genomic_DNA"/>
</dbReference>
<organism evidence="2 3">
    <name type="scientific">Trichonephila clavata</name>
    <name type="common">Joro spider</name>
    <name type="synonym">Nephila clavata</name>
    <dbReference type="NCBI Taxonomy" id="2740835"/>
    <lineage>
        <taxon>Eukaryota</taxon>
        <taxon>Metazoa</taxon>
        <taxon>Ecdysozoa</taxon>
        <taxon>Arthropoda</taxon>
        <taxon>Chelicerata</taxon>
        <taxon>Arachnida</taxon>
        <taxon>Araneae</taxon>
        <taxon>Araneomorphae</taxon>
        <taxon>Entelegynae</taxon>
        <taxon>Araneoidea</taxon>
        <taxon>Nephilidae</taxon>
        <taxon>Trichonephila</taxon>
    </lineage>
</organism>
<feature type="region of interest" description="Disordered" evidence="1">
    <location>
        <begin position="1"/>
        <end position="81"/>
    </location>
</feature>
<feature type="compositionally biased region" description="Basic and acidic residues" evidence="1">
    <location>
        <begin position="28"/>
        <end position="63"/>
    </location>
</feature>
<reference evidence="2" key="1">
    <citation type="submission" date="2020-07" db="EMBL/GenBank/DDBJ databases">
        <title>Multicomponent nature underlies the extraordinary mechanical properties of spider dragline silk.</title>
        <authorList>
            <person name="Kono N."/>
            <person name="Nakamura H."/>
            <person name="Mori M."/>
            <person name="Yoshida Y."/>
            <person name="Ohtoshi R."/>
            <person name="Malay A.D."/>
            <person name="Moran D.A.P."/>
            <person name="Tomita M."/>
            <person name="Numata K."/>
            <person name="Arakawa K."/>
        </authorList>
    </citation>
    <scope>NUCLEOTIDE SEQUENCE</scope>
</reference>
<gene>
    <name evidence="2" type="ORF">TNCT_117841</name>
</gene>
<evidence type="ECO:0000313" key="2">
    <source>
        <dbReference type="EMBL" id="GFQ95353.1"/>
    </source>
</evidence>
<accession>A0A8X6H3A3</accession>
<dbReference type="Proteomes" id="UP000887116">
    <property type="component" value="Unassembled WGS sequence"/>
</dbReference>
<keyword evidence="3" id="KW-1185">Reference proteome</keyword>
<name>A0A8X6H3A3_TRICU</name>
<evidence type="ECO:0000256" key="1">
    <source>
        <dbReference type="SAM" id="MobiDB-lite"/>
    </source>
</evidence>
<sequence length="106" mass="12263">MANNHHGRKQNEVVPVATTNQGSRYRRKLGDNHARFRDNRGKYNDNHGRSEDHTRFYDKRQTKTEPGGRGSMPAQSKTSGQKNFRCYGAILLITTRNACQMRRVKE</sequence>
<proteinExistence type="predicted"/>